<proteinExistence type="predicted"/>
<accession>A0ABS5DVQ8</accession>
<evidence type="ECO:0008006" key="4">
    <source>
        <dbReference type="Google" id="ProtNLM"/>
    </source>
</evidence>
<reference evidence="2 3" key="1">
    <citation type="submission" date="2021-04" db="EMBL/GenBank/DDBJ databases">
        <title>The genome sequence of type strain Ideonella paludis KCTC 32238.</title>
        <authorList>
            <person name="Liu Y."/>
        </authorList>
    </citation>
    <scope>NUCLEOTIDE SEQUENCE [LARGE SCALE GENOMIC DNA]</scope>
    <source>
        <strain evidence="2 3">KCTC 32238</strain>
    </source>
</reference>
<dbReference type="Proteomes" id="UP000672097">
    <property type="component" value="Unassembled WGS sequence"/>
</dbReference>
<evidence type="ECO:0000256" key="1">
    <source>
        <dbReference type="SAM" id="MobiDB-lite"/>
    </source>
</evidence>
<protein>
    <recommendedName>
        <fullName evidence="4">DNA-binding protein</fullName>
    </recommendedName>
</protein>
<evidence type="ECO:0000313" key="2">
    <source>
        <dbReference type="EMBL" id="MBQ0935229.1"/>
    </source>
</evidence>
<name>A0ABS5DVQ8_9BURK</name>
<comment type="caution">
    <text evidence="2">The sequence shown here is derived from an EMBL/GenBank/DDBJ whole genome shotgun (WGS) entry which is preliminary data.</text>
</comment>
<feature type="compositionally biased region" description="Low complexity" evidence="1">
    <location>
        <begin position="130"/>
        <end position="182"/>
    </location>
</feature>
<sequence>MNNNNPLDNHKPGVAKATWTPVDLAQAVVQAHPEWVGQPLDARLLGQALREAFGMLREQVDAVDVGTVAVPSLGRFHARRAPNKPDLRRVLFLTPKGNETAASAAPAAAPAATPVAERVEVPLAVLAAQPAAEPEAAPAAEPVPAAAEAAPEPVAAEPEAAAPAPAEPVPAKTSAKPSSKTASKSKRKR</sequence>
<keyword evidence="3" id="KW-1185">Reference proteome</keyword>
<dbReference type="RefSeq" id="WP_210808016.1">
    <property type="nucleotide sequence ID" value="NZ_JAGQDG010000003.1"/>
</dbReference>
<gene>
    <name evidence="2" type="ORF">KAK11_07820</name>
</gene>
<organism evidence="2 3">
    <name type="scientific">Ideonella paludis</name>
    <dbReference type="NCBI Taxonomy" id="1233411"/>
    <lineage>
        <taxon>Bacteria</taxon>
        <taxon>Pseudomonadati</taxon>
        <taxon>Pseudomonadota</taxon>
        <taxon>Betaproteobacteria</taxon>
        <taxon>Burkholderiales</taxon>
        <taxon>Sphaerotilaceae</taxon>
        <taxon>Ideonella</taxon>
    </lineage>
</organism>
<dbReference type="EMBL" id="JAGQDG010000003">
    <property type="protein sequence ID" value="MBQ0935229.1"/>
    <property type="molecule type" value="Genomic_DNA"/>
</dbReference>
<evidence type="ECO:0000313" key="3">
    <source>
        <dbReference type="Proteomes" id="UP000672097"/>
    </source>
</evidence>
<feature type="region of interest" description="Disordered" evidence="1">
    <location>
        <begin position="130"/>
        <end position="189"/>
    </location>
</feature>